<proteinExistence type="predicted"/>
<sequence length="77" mass="8375">MTTTLKSYVCGQWFTGTGKMAQLHNPTTEEVVAETSTEGINFQEALAHARDKGGATLRAMTFAQRGELLMAMSKAIH</sequence>
<dbReference type="SUPFAM" id="SSF53720">
    <property type="entry name" value="ALDH-like"/>
    <property type="match status" value="1"/>
</dbReference>
<evidence type="ECO:0008006" key="2">
    <source>
        <dbReference type="Google" id="ProtNLM"/>
    </source>
</evidence>
<dbReference type="EMBL" id="UINC01229457">
    <property type="protein sequence ID" value="SVE61173.1"/>
    <property type="molecule type" value="Genomic_DNA"/>
</dbReference>
<dbReference type="InterPro" id="IPR016162">
    <property type="entry name" value="Ald_DH_N"/>
</dbReference>
<dbReference type="AlphaFoldDB" id="A0A383EXL5"/>
<feature type="non-terminal residue" evidence="1">
    <location>
        <position position="77"/>
    </location>
</feature>
<dbReference type="GO" id="GO:0016491">
    <property type="term" value="F:oxidoreductase activity"/>
    <property type="evidence" value="ECO:0007669"/>
    <property type="project" value="InterPro"/>
</dbReference>
<organism evidence="1">
    <name type="scientific">marine metagenome</name>
    <dbReference type="NCBI Taxonomy" id="408172"/>
    <lineage>
        <taxon>unclassified sequences</taxon>
        <taxon>metagenomes</taxon>
        <taxon>ecological metagenomes</taxon>
    </lineage>
</organism>
<dbReference type="Gene3D" id="3.40.605.10">
    <property type="entry name" value="Aldehyde Dehydrogenase, Chain A, domain 1"/>
    <property type="match status" value="1"/>
</dbReference>
<name>A0A383EXL5_9ZZZZ</name>
<evidence type="ECO:0000313" key="1">
    <source>
        <dbReference type="EMBL" id="SVE61173.1"/>
    </source>
</evidence>
<gene>
    <name evidence="1" type="ORF">METZ01_LOCUS514027</name>
</gene>
<reference evidence="1" key="1">
    <citation type="submission" date="2018-05" db="EMBL/GenBank/DDBJ databases">
        <authorList>
            <person name="Lanie J.A."/>
            <person name="Ng W.-L."/>
            <person name="Kazmierczak K.M."/>
            <person name="Andrzejewski T.M."/>
            <person name="Davidsen T.M."/>
            <person name="Wayne K.J."/>
            <person name="Tettelin H."/>
            <person name="Glass J.I."/>
            <person name="Rusch D."/>
            <person name="Podicherti R."/>
            <person name="Tsui H.-C.T."/>
            <person name="Winkler M.E."/>
        </authorList>
    </citation>
    <scope>NUCLEOTIDE SEQUENCE</scope>
</reference>
<protein>
    <recommendedName>
        <fullName evidence="2">Aldehyde dehydrogenase domain-containing protein</fullName>
    </recommendedName>
</protein>
<accession>A0A383EXL5</accession>
<dbReference type="InterPro" id="IPR016161">
    <property type="entry name" value="Ald_DH/histidinol_DH"/>
</dbReference>